<proteinExistence type="predicted"/>
<name>F4PIX5_CACFS</name>
<dbReference type="AlphaFoldDB" id="F4PIX5"/>
<evidence type="ECO:0000313" key="1">
    <source>
        <dbReference type="EMBL" id="EGG24261.1"/>
    </source>
</evidence>
<accession>F4PIX5</accession>
<dbReference type="RefSeq" id="XP_004362112.1">
    <property type="nucleotide sequence ID" value="XM_004362055.1"/>
</dbReference>
<dbReference type="KEGG" id="dfa:DFA_06411"/>
<protein>
    <submittedName>
        <fullName evidence="1">Uncharacterized protein</fullName>
    </submittedName>
</protein>
<keyword evidence="2" id="KW-1185">Reference proteome</keyword>
<dbReference type="GeneID" id="14876023"/>
<dbReference type="Proteomes" id="UP000007797">
    <property type="component" value="Unassembled WGS sequence"/>
</dbReference>
<gene>
    <name evidence="1" type="ORF">DFA_06411</name>
</gene>
<reference evidence="2" key="1">
    <citation type="journal article" date="2011" name="Genome Res.">
        <title>Phylogeny-wide analysis of social amoeba genomes highlights ancient origins for complex intercellular communication.</title>
        <authorList>
            <person name="Heidel A.J."/>
            <person name="Lawal H.M."/>
            <person name="Felder M."/>
            <person name="Schilde C."/>
            <person name="Helps N.R."/>
            <person name="Tunggal B."/>
            <person name="Rivero F."/>
            <person name="John U."/>
            <person name="Schleicher M."/>
            <person name="Eichinger L."/>
            <person name="Platzer M."/>
            <person name="Noegel A.A."/>
            <person name="Schaap P."/>
            <person name="Gloeckner G."/>
        </authorList>
    </citation>
    <scope>NUCLEOTIDE SEQUENCE [LARGE SCALE GENOMIC DNA]</scope>
    <source>
        <strain evidence="2">SH3</strain>
    </source>
</reference>
<organism evidence="1 2">
    <name type="scientific">Cavenderia fasciculata</name>
    <name type="common">Slime mold</name>
    <name type="synonym">Dictyostelium fasciculatum</name>
    <dbReference type="NCBI Taxonomy" id="261658"/>
    <lineage>
        <taxon>Eukaryota</taxon>
        <taxon>Amoebozoa</taxon>
        <taxon>Evosea</taxon>
        <taxon>Eumycetozoa</taxon>
        <taxon>Dictyostelia</taxon>
        <taxon>Acytosteliales</taxon>
        <taxon>Cavenderiaceae</taxon>
        <taxon>Cavenderia</taxon>
    </lineage>
</organism>
<evidence type="ECO:0000313" key="2">
    <source>
        <dbReference type="Proteomes" id="UP000007797"/>
    </source>
</evidence>
<sequence length="152" mass="16815">MNDILIENKVFLSGTCSRETGEVVFKLLKPIDLQRVKKVVLERLIVTATSTPNSCMISLGGQFSMQGSAQVVNNNAKKVYSGVYPIDLLGCNSYQTSLKSMGYNLQPLEFTVIDRSIKELSLINVIILKTTGEPISHVAPVEIILSYYTLQQ</sequence>
<dbReference type="EMBL" id="GL883007">
    <property type="protein sequence ID" value="EGG24261.1"/>
    <property type="molecule type" value="Genomic_DNA"/>
</dbReference>